<keyword evidence="2" id="KW-0520">NAD</keyword>
<gene>
    <name evidence="4" type="ORF">SCF082_LOCUS29877</name>
</gene>
<accession>A0ABP0MVQ3</accession>
<protein>
    <submittedName>
        <fullName evidence="4">Probable 2-ketogluconate reductase (2KR) (2-ketoaldonate reductase)</fullName>
    </submittedName>
</protein>
<dbReference type="InterPro" id="IPR036291">
    <property type="entry name" value="NAD(P)-bd_dom_sf"/>
</dbReference>
<evidence type="ECO:0000256" key="2">
    <source>
        <dbReference type="ARBA" id="ARBA00023027"/>
    </source>
</evidence>
<evidence type="ECO:0000313" key="4">
    <source>
        <dbReference type="EMBL" id="CAK9055203.1"/>
    </source>
</evidence>
<proteinExistence type="predicted"/>
<sequence>MAPLIDAKLRDDAGITLTNGRGAFSSSLAEYCMMCCLHYNKKVTRCQENKRNKVYDRFTMPVLKGKTIGFVGFGDIAKATAKMAKDAFGVKVAVLRRNPEKADGKELIDESFTDKLALFSSSDFVVSTLPGTPATKHFCSTAEFRAMKRGAVFISCGRGVTVDEAALVEVLNDGHIFAALDVFETEPLPESSALWTVPDDRLLITAHNADLTDDYIALGWARFLDNLQAFQRGEPFVTVVDKAAGY</sequence>
<dbReference type="CDD" id="cd05300">
    <property type="entry name" value="2-Hacid_dh_1"/>
    <property type="match status" value="1"/>
</dbReference>
<keyword evidence="1" id="KW-0560">Oxidoreductase</keyword>
<name>A0ABP0MVQ3_9DINO</name>
<evidence type="ECO:0000259" key="3">
    <source>
        <dbReference type="Pfam" id="PF02826"/>
    </source>
</evidence>
<comment type="caution">
    <text evidence="4">The sequence shown here is derived from an EMBL/GenBank/DDBJ whole genome shotgun (WGS) entry which is preliminary data.</text>
</comment>
<dbReference type="Proteomes" id="UP001642464">
    <property type="component" value="Unassembled WGS sequence"/>
</dbReference>
<evidence type="ECO:0000313" key="5">
    <source>
        <dbReference type="Proteomes" id="UP001642464"/>
    </source>
</evidence>
<dbReference type="InterPro" id="IPR006140">
    <property type="entry name" value="D-isomer_DH_NAD-bd"/>
</dbReference>
<organism evidence="4 5">
    <name type="scientific">Durusdinium trenchii</name>
    <dbReference type="NCBI Taxonomy" id="1381693"/>
    <lineage>
        <taxon>Eukaryota</taxon>
        <taxon>Sar</taxon>
        <taxon>Alveolata</taxon>
        <taxon>Dinophyceae</taxon>
        <taxon>Suessiales</taxon>
        <taxon>Symbiodiniaceae</taxon>
        <taxon>Durusdinium</taxon>
    </lineage>
</organism>
<dbReference type="PANTHER" id="PTHR43333">
    <property type="entry name" value="2-HACID_DH_C DOMAIN-CONTAINING PROTEIN"/>
    <property type="match status" value="1"/>
</dbReference>
<keyword evidence="5" id="KW-1185">Reference proteome</keyword>
<dbReference type="Pfam" id="PF02826">
    <property type="entry name" value="2-Hacid_dh_C"/>
    <property type="match status" value="1"/>
</dbReference>
<feature type="domain" description="D-isomer specific 2-hydroxyacid dehydrogenase NAD-binding" evidence="3">
    <location>
        <begin position="34"/>
        <end position="209"/>
    </location>
</feature>
<evidence type="ECO:0000256" key="1">
    <source>
        <dbReference type="ARBA" id="ARBA00023002"/>
    </source>
</evidence>
<dbReference type="Gene3D" id="3.40.50.720">
    <property type="entry name" value="NAD(P)-binding Rossmann-like Domain"/>
    <property type="match status" value="1"/>
</dbReference>
<dbReference type="EMBL" id="CAXAMM010024403">
    <property type="protein sequence ID" value="CAK9055203.1"/>
    <property type="molecule type" value="Genomic_DNA"/>
</dbReference>
<dbReference type="PANTHER" id="PTHR43333:SF1">
    <property type="entry name" value="D-ISOMER SPECIFIC 2-HYDROXYACID DEHYDROGENASE NAD-BINDING DOMAIN-CONTAINING PROTEIN"/>
    <property type="match status" value="1"/>
</dbReference>
<dbReference type="SUPFAM" id="SSF51735">
    <property type="entry name" value="NAD(P)-binding Rossmann-fold domains"/>
    <property type="match status" value="1"/>
</dbReference>
<reference evidence="4 5" key="1">
    <citation type="submission" date="2024-02" db="EMBL/GenBank/DDBJ databases">
        <authorList>
            <person name="Chen Y."/>
            <person name="Shah S."/>
            <person name="Dougan E. K."/>
            <person name="Thang M."/>
            <person name="Chan C."/>
        </authorList>
    </citation>
    <scope>NUCLEOTIDE SEQUENCE [LARGE SCALE GENOMIC DNA]</scope>
</reference>